<dbReference type="PROSITE" id="PS50011">
    <property type="entry name" value="PROTEIN_KINASE_DOM"/>
    <property type="match status" value="2"/>
</dbReference>
<keyword evidence="3" id="KW-1185">Reference proteome</keyword>
<evidence type="ECO:0000313" key="3">
    <source>
        <dbReference type="Proteomes" id="UP000027195"/>
    </source>
</evidence>
<dbReference type="Gene3D" id="1.10.510.10">
    <property type="entry name" value="Transferase(Phosphotransferase) domain 1"/>
    <property type="match status" value="2"/>
</dbReference>
<proteinExistence type="predicted"/>
<evidence type="ECO:0000259" key="1">
    <source>
        <dbReference type="PROSITE" id="PS50011"/>
    </source>
</evidence>
<dbReference type="Pfam" id="PF07714">
    <property type="entry name" value="PK_Tyr_Ser-Thr"/>
    <property type="match status" value="2"/>
</dbReference>
<dbReference type="InterPro" id="IPR001245">
    <property type="entry name" value="Ser-Thr/Tyr_kinase_cat_dom"/>
</dbReference>
<accession>A0A067M2J5</accession>
<protein>
    <recommendedName>
        <fullName evidence="1">Protein kinase domain-containing protein</fullName>
    </recommendedName>
</protein>
<dbReference type="OrthoDB" id="3256376at2759"/>
<dbReference type="SUPFAM" id="SSF56112">
    <property type="entry name" value="Protein kinase-like (PK-like)"/>
    <property type="match status" value="2"/>
</dbReference>
<dbReference type="InterPro" id="IPR011009">
    <property type="entry name" value="Kinase-like_dom_sf"/>
</dbReference>
<dbReference type="Proteomes" id="UP000027195">
    <property type="component" value="Unassembled WGS sequence"/>
</dbReference>
<dbReference type="InterPro" id="IPR008271">
    <property type="entry name" value="Ser/Thr_kinase_AS"/>
</dbReference>
<gene>
    <name evidence="2" type="ORF">BOTBODRAFT_36611</name>
</gene>
<dbReference type="GO" id="GO:0004674">
    <property type="term" value="F:protein serine/threonine kinase activity"/>
    <property type="evidence" value="ECO:0007669"/>
    <property type="project" value="TreeGrafter"/>
</dbReference>
<dbReference type="SMART" id="SM00220">
    <property type="entry name" value="S_TKc"/>
    <property type="match status" value="1"/>
</dbReference>
<name>A0A067M2J5_BOTB1</name>
<evidence type="ECO:0000313" key="2">
    <source>
        <dbReference type="EMBL" id="KDQ09993.1"/>
    </source>
</evidence>
<dbReference type="GO" id="GO:0005524">
    <property type="term" value="F:ATP binding"/>
    <property type="evidence" value="ECO:0007669"/>
    <property type="project" value="InterPro"/>
</dbReference>
<dbReference type="PANTHER" id="PTHR44329:SF214">
    <property type="entry name" value="PROTEIN KINASE DOMAIN-CONTAINING PROTEIN"/>
    <property type="match status" value="1"/>
</dbReference>
<dbReference type="PANTHER" id="PTHR44329">
    <property type="entry name" value="SERINE/THREONINE-PROTEIN KINASE TNNI3K-RELATED"/>
    <property type="match status" value="1"/>
</dbReference>
<dbReference type="HOGENOM" id="CLU_362076_0_0_1"/>
<dbReference type="InterPro" id="IPR051681">
    <property type="entry name" value="Ser/Thr_Kinases-Pseudokinases"/>
</dbReference>
<dbReference type="InParanoid" id="A0A067M2J5"/>
<dbReference type="InterPro" id="IPR000719">
    <property type="entry name" value="Prot_kinase_dom"/>
</dbReference>
<sequence length="778" mass="88348">METSDSDSDLTDSQLSRRSKSVYEPFIWSRSSATRSLSGNKSEVIEKTVDDDLVHSTRIMSLRRGRSSADPSFSERLIGHMRQAATYLKGPPSIEVVDLLSQLYANSKYYPCEATLHAWEVSRTGDTPFGCGGFGDCWKGLLLGRHKMVLKCSRSHIPNEIAMRRAEREMKVWKRLRHPNVLPFIGSVVLESTSTFYMVAPWMENGDLGQYLKLNPDADYVALLAQVAAGLEYLHTSDPVVVHGDLKAANILVSDVGEACIADFGLSDMVIESNEFDAKSNGYSSAWKNGGNPRWQAPELFLDYKRTTQSDIFAYGRVIYEAFTGTLPFSELREYQIYSVVERGELPPRPEDAEARAKGFSNSMWEFMALCCSKAPERRPRALDVAEHMHSVLDFRKGLTDSEPIFYLRHTPTAPSDSLIEDNIDASGAKPILSEKARILLDAVVAENKIPILSLLKYLRKEMATSSPQHRSQYINLLLSVYEQTRSYPLEPILSDDEVVCPDGTPSPYLGPQGIFLGRHKVTLKIARVDPVVERSITQKRILQEAKAWKKLRHPCVLPLIGLWSHESLYYAVTPWSKEDNLQGHLMQNSNEDRVYLLLQIAHAIQYLHTQTPIVHSDLRSTKILINTSREAWLVPIWIYPGDHTWSRKWNLRWLAPELLGPGDESEEPARTAESDIFAFGRLIIEVFTGSWPFERILSDEVVLSHVLKGKLPDRPVGPGDEMTWRGLDDRMWELVRDCNHTSPSRRPTAPQVVSRLYTMYKRRSEPRRGFSFFRRSS</sequence>
<feature type="domain" description="Protein kinase" evidence="1">
    <location>
        <begin position="494"/>
        <end position="761"/>
    </location>
</feature>
<dbReference type="AlphaFoldDB" id="A0A067M2J5"/>
<organism evidence="2 3">
    <name type="scientific">Botryobasidium botryosum (strain FD-172 SS1)</name>
    <dbReference type="NCBI Taxonomy" id="930990"/>
    <lineage>
        <taxon>Eukaryota</taxon>
        <taxon>Fungi</taxon>
        <taxon>Dikarya</taxon>
        <taxon>Basidiomycota</taxon>
        <taxon>Agaricomycotina</taxon>
        <taxon>Agaricomycetes</taxon>
        <taxon>Cantharellales</taxon>
        <taxon>Botryobasidiaceae</taxon>
        <taxon>Botryobasidium</taxon>
    </lineage>
</organism>
<feature type="domain" description="Protein kinase" evidence="1">
    <location>
        <begin position="123"/>
        <end position="393"/>
    </location>
</feature>
<dbReference type="PROSITE" id="PS00108">
    <property type="entry name" value="PROTEIN_KINASE_ST"/>
    <property type="match status" value="1"/>
</dbReference>
<reference evidence="3" key="1">
    <citation type="journal article" date="2014" name="Proc. Natl. Acad. Sci. U.S.A.">
        <title>Extensive sampling of basidiomycete genomes demonstrates inadequacy of the white-rot/brown-rot paradigm for wood decay fungi.</title>
        <authorList>
            <person name="Riley R."/>
            <person name="Salamov A.A."/>
            <person name="Brown D.W."/>
            <person name="Nagy L.G."/>
            <person name="Floudas D."/>
            <person name="Held B.W."/>
            <person name="Levasseur A."/>
            <person name="Lombard V."/>
            <person name="Morin E."/>
            <person name="Otillar R."/>
            <person name="Lindquist E.A."/>
            <person name="Sun H."/>
            <person name="LaButti K.M."/>
            <person name="Schmutz J."/>
            <person name="Jabbour D."/>
            <person name="Luo H."/>
            <person name="Baker S.E."/>
            <person name="Pisabarro A.G."/>
            <person name="Walton J.D."/>
            <person name="Blanchette R.A."/>
            <person name="Henrissat B."/>
            <person name="Martin F."/>
            <person name="Cullen D."/>
            <person name="Hibbett D.S."/>
            <person name="Grigoriev I.V."/>
        </authorList>
    </citation>
    <scope>NUCLEOTIDE SEQUENCE [LARGE SCALE GENOMIC DNA]</scope>
    <source>
        <strain evidence="3">FD-172 SS1</strain>
    </source>
</reference>
<dbReference type="STRING" id="930990.A0A067M2J5"/>
<dbReference type="EMBL" id="KL198072">
    <property type="protein sequence ID" value="KDQ09993.1"/>
    <property type="molecule type" value="Genomic_DNA"/>
</dbReference>